<evidence type="ECO:0000313" key="2">
    <source>
        <dbReference type="Proteomes" id="UP001153332"/>
    </source>
</evidence>
<organism evidence="1 2">
    <name type="scientific">Lasiodiplodia mahajangana</name>
    <dbReference type="NCBI Taxonomy" id="1108764"/>
    <lineage>
        <taxon>Eukaryota</taxon>
        <taxon>Fungi</taxon>
        <taxon>Dikarya</taxon>
        <taxon>Ascomycota</taxon>
        <taxon>Pezizomycotina</taxon>
        <taxon>Dothideomycetes</taxon>
        <taxon>Dothideomycetes incertae sedis</taxon>
        <taxon>Botryosphaeriales</taxon>
        <taxon>Botryosphaeriaceae</taxon>
        <taxon>Lasiodiplodia</taxon>
    </lineage>
</organism>
<protein>
    <submittedName>
        <fullName evidence="1">Uncharacterized protein</fullName>
    </submittedName>
</protein>
<gene>
    <name evidence="1" type="ORF">O1611_g4638</name>
</gene>
<keyword evidence="2" id="KW-1185">Reference proteome</keyword>
<reference evidence="1" key="1">
    <citation type="submission" date="2022-12" db="EMBL/GenBank/DDBJ databases">
        <title>Genome Sequence of Lasiodiplodia mahajangana.</title>
        <authorList>
            <person name="Buettner E."/>
        </authorList>
    </citation>
    <scope>NUCLEOTIDE SEQUENCE</scope>
    <source>
        <strain evidence="1">VT137</strain>
    </source>
</reference>
<sequence>MLGSMDVGRGLQRRAYEYEPFREGGMVRLLELLPNGSPTVRILQVKLSEAPRYAALSYTWGENIFDHDLHVEGSVLRITKNLSDAFIQLAPFIRQQGLKLWVDAVCINQKDLGERGDQVSFMDKIYKSSDQVLVWLGKSDTESDLAMDAISRWNDKISDMRQGDTRWESKSWAIDQVTSGDSEVWGPAGSAPARAWLAILSLWERPWWRRAWIVQEATALPIDRTILCCGSRKISLNYMRFVLDIRYKLFMNNSGNDLLISTFEQGFADLLDQLSHRLAEGERSLLPLLKRVRTYDCQDQRDKVFAVISMASDVPRGAIQPDYTKSLVEVYIDVVRYLINAAAEGKILEFLGYVIRPTADWDRLHQPDLGLPSWVPDWSGPKVYIEEFRQSLSYKTDQASYAASRDTRPILTISGHQLHLDGLLIDAIETTQPVASIVRLSDTSIQRAWLPPDGDDDYIAGGTVKEAYCHAIVADIGRPESSIPGYVPYVRGCAMDWSLLDESLPTNKDADRRNFLLDNLNCTTVGRRLFRTTNGYIGLGPAAAVAGDSVCMLSGGRLLYILRALSEGTYEFIGECYVHGLMDGEALVGFEQDTAVEHQITTFVLV</sequence>
<dbReference type="EMBL" id="JAPUUL010000896">
    <property type="protein sequence ID" value="KAJ8128994.1"/>
    <property type="molecule type" value="Genomic_DNA"/>
</dbReference>
<proteinExistence type="predicted"/>
<accession>A0ACC2JNR0</accession>
<dbReference type="Proteomes" id="UP001153332">
    <property type="component" value="Unassembled WGS sequence"/>
</dbReference>
<comment type="caution">
    <text evidence="1">The sequence shown here is derived from an EMBL/GenBank/DDBJ whole genome shotgun (WGS) entry which is preliminary data.</text>
</comment>
<evidence type="ECO:0000313" key="1">
    <source>
        <dbReference type="EMBL" id="KAJ8128994.1"/>
    </source>
</evidence>
<name>A0ACC2JNR0_9PEZI</name>